<reference evidence="2" key="1">
    <citation type="journal article" date="2014" name="Proc. Natl. Acad. Sci. U.S.A.">
        <title>Extensive sampling of basidiomycete genomes demonstrates inadequacy of the white-rot/brown-rot paradigm for wood decay fungi.</title>
        <authorList>
            <person name="Riley R."/>
            <person name="Salamov A.A."/>
            <person name="Brown D.W."/>
            <person name="Nagy L.G."/>
            <person name="Floudas D."/>
            <person name="Held B.W."/>
            <person name="Levasseur A."/>
            <person name="Lombard V."/>
            <person name="Morin E."/>
            <person name="Otillar R."/>
            <person name="Lindquist E.A."/>
            <person name="Sun H."/>
            <person name="LaButti K.M."/>
            <person name="Schmutz J."/>
            <person name="Jabbour D."/>
            <person name="Luo H."/>
            <person name="Baker S.E."/>
            <person name="Pisabarro A.G."/>
            <person name="Walton J.D."/>
            <person name="Blanchette R.A."/>
            <person name="Henrissat B."/>
            <person name="Martin F."/>
            <person name="Cullen D."/>
            <person name="Hibbett D.S."/>
            <person name="Grigoriev I.V."/>
        </authorList>
    </citation>
    <scope>NUCLEOTIDE SEQUENCE [LARGE SCALE GENOMIC DNA]</scope>
    <source>
        <strain evidence="2">MUCL 33604</strain>
    </source>
</reference>
<proteinExistence type="predicted"/>
<gene>
    <name evidence="1" type="ORF">JAAARDRAFT_643968</name>
</gene>
<name>A0A067PG98_9AGAM</name>
<accession>A0A067PG98</accession>
<evidence type="ECO:0000313" key="1">
    <source>
        <dbReference type="EMBL" id="KDQ49481.1"/>
    </source>
</evidence>
<evidence type="ECO:0000313" key="2">
    <source>
        <dbReference type="Proteomes" id="UP000027265"/>
    </source>
</evidence>
<dbReference type="InParanoid" id="A0A067PG98"/>
<organism evidence="1 2">
    <name type="scientific">Jaapia argillacea MUCL 33604</name>
    <dbReference type="NCBI Taxonomy" id="933084"/>
    <lineage>
        <taxon>Eukaryota</taxon>
        <taxon>Fungi</taxon>
        <taxon>Dikarya</taxon>
        <taxon>Basidiomycota</taxon>
        <taxon>Agaricomycotina</taxon>
        <taxon>Agaricomycetes</taxon>
        <taxon>Agaricomycetidae</taxon>
        <taxon>Jaapiales</taxon>
        <taxon>Jaapiaceae</taxon>
        <taxon>Jaapia</taxon>
    </lineage>
</organism>
<dbReference type="Proteomes" id="UP000027265">
    <property type="component" value="Unassembled WGS sequence"/>
</dbReference>
<keyword evidence="2" id="KW-1185">Reference proteome</keyword>
<sequence>MTSRNSYYGPSHNLEATGHQALQSARSLPSADSFVSVQPGRSLFPFILRRTQASSCFAELDLPILSMLRGAILKLPRLTPNLLGIAARLGFLPECRVHTVGPESASAFAHIASHPQLSRASCILACRYTLRCQRHSVILKDLTTPFFSSTNELVDSLDRATPTR</sequence>
<dbReference type="AlphaFoldDB" id="A0A067PG98"/>
<protein>
    <submittedName>
        <fullName evidence="1">Uncharacterized protein</fullName>
    </submittedName>
</protein>
<dbReference type="EMBL" id="KL197783">
    <property type="protein sequence ID" value="KDQ49481.1"/>
    <property type="molecule type" value="Genomic_DNA"/>
</dbReference>
<dbReference type="HOGENOM" id="CLU_1619286_0_0_1"/>